<gene>
    <name evidence="11" type="ORF">DGAL_LOCUS8784</name>
</gene>
<dbReference type="GO" id="GO:0050906">
    <property type="term" value="P:detection of stimulus involved in sensory perception"/>
    <property type="evidence" value="ECO:0007669"/>
    <property type="project" value="UniProtKB-ARBA"/>
</dbReference>
<comment type="similarity">
    <text evidence="2">Belongs to the glutamate-gated ion channel (TC 1.A.10.1) family.</text>
</comment>
<dbReference type="PANTHER" id="PTHR42643">
    <property type="entry name" value="IONOTROPIC RECEPTOR 20A-RELATED"/>
    <property type="match status" value="1"/>
</dbReference>
<evidence type="ECO:0000256" key="2">
    <source>
        <dbReference type="ARBA" id="ARBA00008685"/>
    </source>
</evidence>
<dbReference type="Proteomes" id="UP000789390">
    <property type="component" value="Unassembled WGS sequence"/>
</dbReference>
<evidence type="ECO:0000256" key="5">
    <source>
        <dbReference type="ARBA" id="ARBA00022989"/>
    </source>
</evidence>
<feature type="transmembrane region" description="Helical" evidence="9">
    <location>
        <begin position="431"/>
        <end position="452"/>
    </location>
</feature>
<dbReference type="InterPro" id="IPR001320">
    <property type="entry name" value="Iontro_rcpt_C"/>
</dbReference>
<name>A0A8J2RYH3_9CRUS</name>
<evidence type="ECO:0000256" key="7">
    <source>
        <dbReference type="ARBA" id="ARBA00023170"/>
    </source>
</evidence>
<keyword evidence="4 9" id="KW-0812">Transmembrane</keyword>
<keyword evidence="6 9" id="KW-0472">Membrane</keyword>
<proteinExistence type="inferred from homology"/>
<evidence type="ECO:0000256" key="9">
    <source>
        <dbReference type="SAM" id="Phobius"/>
    </source>
</evidence>
<evidence type="ECO:0000256" key="6">
    <source>
        <dbReference type="ARBA" id="ARBA00023136"/>
    </source>
</evidence>
<accession>A0A8J2RYH3</accession>
<evidence type="ECO:0000313" key="11">
    <source>
        <dbReference type="EMBL" id="CAH0105719.1"/>
    </source>
</evidence>
<dbReference type="GO" id="GO:0015276">
    <property type="term" value="F:ligand-gated monoatomic ion channel activity"/>
    <property type="evidence" value="ECO:0007669"/>
    <property type="project" value="InterPro"/>
</dbReference>
<reference evidence="11" key="1">
    <citation type="submission" date="2021-11" db="EMBL/GenBank/DDBJ databases">
        <authorList>
            <person name="Schell T."/>
        </authorList>
    </citation>
    <scope>NUCLEOTIDE SEQUENCE</scope>
    <source>
        <strain evidence="11">M5</strain>
    </source>
</reference>
<evidence type="ECO:0000256" key="1">
    <source>
        <dbReference type="ARBA" id="ARBA00004651"/>
    </source>
</evidence>
<keyword evidence="5 9" id="KW-1133">Transmembrane helix</keyword>
<dbReference type="GO" id="GO:0005886">
    <property type="term" value="C:plasma membrane"/>
    <property type="evidence" value="ECO:0007669"/>
    <property type="project" value="UniProtKB-SubCell"/>
</dbReference>
<evidence type="ECO:0000256" key="4">
    <source>
        <dbReference type="ARBA" id="ARBA00022692"/>
    </source>
</evidence>
<dbReference type="Gene3D" id="3.40.190.10">
    <property type="entry name" value="Periplasmic binding protein-like II"/>
    <property type="match status" value="3"/>
</dbReference>
<keyword evidence="12" id="KW-1185">Reference proteome</keyword>
<keyword evidence="3" id="KW-1003">Cell membrane</keyword>
<feature type="transmembrane region" description="Helical" evidence="9">
    <location>
        <begin position="6"/>
        <end position="25"/>
    </location>
</feature>
<dbReference type="EMBL" id="CAKKLH010000197">
    <property type="protein sequence ID" value="CAH0105719.1"/>
    <property type="molecule type" value="Genomic_DNA"/>
</dbReference>
<keyword evidence="8" id="KW-0325">Glycoprotein</keyword>
<protein>
    <recommendedName>
        <fullName evidence="10">Ionotropic glutamate receptor C-terminal domain-containing protein</fullName>
    </recommendedName>
</protein>
<feature type="transmembrane region" description="Helical" evidence="9">
    <location>
        <begin position="165"/>
        <end position="187"/>
    </location>
</feature>
<sequence length="464" mass="52336">MSSLKFPYLLLYYAIVLGISFYLIVPVSLMEKEDHENHHHTLFKHILVSSTRSPLVKNHELSVVSAGIMEKIVLDILSSHMRFTYEIIPPADILSSGYLQKNGSWTGTTGQLQRKEVDMCVTWVAHSSSKSPILDVSYPVVFVDSSIIIPFPKEKNKVWIDHSTFEGVSGLMIGGAFAFMIIATWITHRITNSRLGLTSPNVFYWLYIYVSIWASQGLTLGNRSSPFRLVFLVSIFGVFIITNFFTVSYTSVLSIPVYKPIATSIEDLANSNTVKTLLIKGSSTDEYIMSSTDPVLEKIGDQMRLYPERRILNALTVEDISTIVKEDSALIIVKSNGESLIEQSYKLNNECRVTLAEKTFFSRPQTFTYPKNSPIVKEIDYDLLLLHQSGLIQYAEKRASMEHNRCRLSDRKKDQADKIAPLKLRNQMNGAFVFLCAGLSLGVLVFLVEMIIEKLCCKKSAIII</sequence>
<organism evidence="11 12">
    <name type="scientific">Daphnia galeata</name>
    <dbReference type="NCBI Taxonomy" id="27404"/>
    <lineage>
        <taxon>Eukaryota</taxon>
        <taxon>Metazoa</taxon>
        <taxon>Ecdysozoa</taxon>
        <taxon>Arthropoda</taxon>
        <taxon>Crustacea</taxon>
        <taxon>Branchiopoda</taxon>
        <taxon>Diplostraca</taxon>
        <taxon>Cladocera</taxon>
        <taxon>Anomopoda</taxon>
        <taxon>Daphniidae</taxon>
        <taxon>Daphnia</taxon>
    </lineage>
</organism>
<dbReference type="PANTHER" id="PTHR42643:SF24">
    <property type="entry name" value="IONOTROPIC RECEPTOR 60A"/>
    <property type="match status" value="1"/>
</dbReference>
<dbReference type="OrthoDB" id="5984008at2759"/>
<feature type="transmembrane region" description="Helical" evidence="9">
    <location>
        <begin position="202"/>
        <end position="222"/>
    </location>
</feature>
<feature type="transmembrane region" description="Helical" evidence="9">
    <location>
        <begin position="229"/>
        <end position="249"/>
    </location>
</feature>
<evidence type="ECO:0000259" key="10">
    <source>
        <dbReference type="Pfam" id="PF00060"/>
    </source>
</evidence>
<evidence type="ECO:0000256" key="8">
    <source>
        <dbReference type="ARBA" id="ARBA00023180"/>
    </source>
</evidence>
<dbReference type="Pfam" id="PF00060">
    <property type="entry name" value="Lig_chan"/>
    <property type="match status" value="1"/>
</dbReference>
<dbReference type="SUPFAM" id="SSF53850">
    <property type="entry name" value="Periplasmic binding protein-like II"/>
    <property type="match status" value="1"/>
</dbReference>
<keyword evidence="7" id="KW-0675">Receptor</keyword>
<feature type="domain" description="Ionotropic glutamate receptor C-terminal" evidence="10">
    <location>
        <begin position="173"/>
        <end position="439"/>
    </location>
</feature>
<comment type="subcellular location">
    <subcellularLocation>
        <location evidence="1">Cell membrane</location>
        <topology evidence="1">Multi-pass membrane protein</topology>
    </subcellularLocation>
</comment>
<dbReference type="InterPro" id="IPR052192">
    <property type="entry name" value="Insect_Ionotropic_Sensory_Rcpt"/>
</dbReference>
<evidence type="ECO:0000313" key="12">
    <source>
        <dbReference type="Proteomes" id="UP000789390"/>
    </source>
</evidence>
<comment type="caution">
    <text evidence="11">The sequence shown here is derived from an EMBL/GenBank/DDBJ whole genome shotgun (WGS) entry which is preliminary data.</text>
</comment>
<evidence type="ECO:0000256" key="3">
    <source>
        <dbReference type="ARBA" id="ARBA00022475"/>
    </source>
</evidence>
<dbReference type="AlphaFoldDB" id="A0A8J2RYH3"/>